<reference evidence="1" key="1">
    <citation type="journal article" date="2023" name="G3 (Bethesda)">
        <title>Whole genome assemblies of Zophobas morio and Tenebrio molitor.</title>
        <authorList>
            <person name="Kaur S."/>
            <person name="Stinson S.A."/>
            <person name="diCenzo G.C."/>
        </authorList>
    </citation>
    <scope>NUCLEOTIDE SEQUENCE</scope>
    <source>
        <strain evidence="1">QUZm001</strain>
    </source>
</reference>
<evidence type="ECO:0000313" key="2">
    <source>
        <dbReference type="Proteomes" id="UP001168821"/>
    </source>
</evidence>
<evidence type="ECO:0000313" key="1">
    <source>
        <dbReference type="EMBL" id="KAJ3659934.1"/>
    </source>
</evidence>
<accession>A0AA38ML22</accession>
<gene>
    <name evidence="1" type="ORF">Zmor_011596</name>
</gene>
<name>A0AA38ML22_9CUCU</name>
<sequence>MKKSFLDWIGLESIGVVDICDVDVSLIVSFFLLAHESHKCLVNRDFVCRTLPQYGHSRSVDTTSALGWETVYALCTAVSDAYVGSCPMGNTNLSQECTIFAIIIVIGACECR</sequence>
<dbReference type="AlphaFoldDB" id="A0AA38ML22"/>
<dbReference type="EMBL" id="JALNTZ010000003">
    <property type="protein sequence ID" value="KAJ3659934.1"/>
    <property type="molecule type" value="Genomic_DNA"/>
</dbReference>
<organism evidence="1 2">
    <name type="scientific">Zophobas morio</name>
    <dbReference type="NCBI Taxonomy" id="2755281"/>
    <lineage>
        <taxon>Eukaryota</taxon>
        <taxon>Metazoa</taxon>
        <taxon>Ecdysozoa</taxon>
        <taxon>Arthropoda</taxon>
        <taxon>Hexapoda</taxon>
        <taxon>Insecta</taxon>
        <taxon>Pterygota</taxon>
        <taxon>Neoptera</taxon>
        <taxon>Endopterygota</taxon>
        <taxon>Coleoptera</taxon>
        <taxon>Polyphaga</taxon>
        <taxon>Cucujiformia</taxon>
        <taxon>Tenebrionidae</taxon>
        <taxon>Zophobas</taxon>
    </lineage>
</organism>
<proteinExistence type="predicted"/>
<keyword evidence="2" id="KW-1185">Reference proteome</keyword>
<comment type="caution">
    <text evidence="1">The sequence shown here is derived from an EMBL/GenBank/DDBJ whole genome shotgun (WGS) entry which is preliminary data.</text>
</comment>
<protein>
    <submittedName>
        <fullName evidence="1">Uncharacterized protein</fullName>
    </submittedName>
</protein>
<dbReference type="Proteomes" id="UP001168821">
    <property type="component" value="Unassembled WGS sequence"/>
</dbReference>